<dbReference type="PANTHER" id="PTHR28617:SF1">
    <property type="entry name" value="CILIA- AND FLAGELLA-ASSOCIATED PROTEIN 77"/>
    <property type="match status" value="1"/>
</dbReference>
<evidence type="ECO:0000313" key="2">
    <source>
        <dbReference type="EMBL" id="CAD9146332.1"/>
    </source>
</evidence>
<sequence>MAAQQPLSARENRTLRAAGNSSMGAVTPRTKNPLLTRDDVGRARPTCYDLPDNQFSYGRPGNQDMEGAREVSMRWVSHTPSRGPQGDPPDFVHYNRKAAAQKVVNAKDQKHFRRENDLLEDGSLPGRGYQSARARYHSMFARDAVPSDVVPGFTYGRKVRPSTPIHSVISNRFGTQAEQSLGRFYNDFHEAQDQASRYVRKIPLTTASRGHASGARRAASQQDTNGELFKMSKFKRASPRIDSRHRRRDDYLDRLGFRDDESDFTPGVPGGGVPQCEYEESDLGMASAPQSLVGAV</sequence>
<dbReference type="PANTHER" id="PTHR28617">
    <property type="entry name" value="CILIA- AND FLAGELLA-ASSOCIATED PROTEIN 77"/>
    <property type="match status" value="1"/>
</dbReference>
<dbReference type="InterPro" id="IPR029147">
    <property type="entry name" value="CFAP77"/>
</dbReference>
<feature type="region of interest" description="Disordered" evidence="1">
    <location>
        <begin position="257"/>
        <end position="296"/>
    </location>
</feature>
<accession>A0A7S1QRX6</accession>
<dbReference type="AlphaFoldDB" id="A0A7S1QRX6"/>
<protein>
    <submittedName>
        <fullName evidence="2">Uncharacterized protein</fullName>
    </submittedName>
</protein>
<gene>
    <name evidence="2" type="ORF">ACAT0790_LOCUS29526</name>
</gene>
<name>A0A7S1QRX6_ALECA</name>
<dbReference type="EMBL" id="HBGE01048914">
    <property type="protein sequence ID" value="CAD9146332.1"/>
    <property type="molecule type" value="Transcribed_RNA"/>
</dbReference>
<evidence type="ECO:0000256" key="1">
    <source>
        <dbReference type="SAM" id="MobiDB-lite"/>
    </source>
</evidence>
<feature type="region of interest" description="Disordered" evidence="1">
    <location>
        <begin position="1"/>
        <end position="60"/>
    </location>
</feature>
<dbReference type="Pfam" id="PF14825">
    <property type="entry name" value="CFAP77"/>
    <property type="match status" value="1"/>
</dbReference>
<reference evidence="2" key="1">
    <citation type="submission" date="2021-01" db="EMBL/GenBank/DDBJ databases">
        <authorList>
            <person name="Corre E."/>
            <person name="Pelletier E."/>
            <person name="Niang G."/>
            <person name="Scheremetjew M."/>
            <person name="Finn R."/>
            <person name="Kale V."/>
            <person name="Holt S."/>
            <person name="Cochrane G."/>
            <person name="Meng A."/>
            <person name="Brown T."/>
            <person name="Cohen L."/>
        </authorList>
    </citation>
    <scope>NUCLEOTIDE SEQUENCE</scope>
    <source>
        <strain evidence="2">OF101</strain>
    </source>
</reference>
<organism evidence="2">
    <name type="scientific">Alexandrium catenella</name>
    <name type="common">Red tide dinoflagellate</name>
    <name type="synonym">Gonyaulax catenella</name>
    <dbReference type="NCBI Taxonomy" id="2925"/>
    <lineage>
        <taxon>Eukaryota</taxon>
        <taxon>Sar</taxon>
        <taxon>Alveolata</taxon>
        <taxon>Dinophyceae</taxon>
        <taxon>Gonyaulacales</taxon>
        <taxon>Pyrocystaceae</taxon>
        <taxon>Alexandrium</taxon>
    </lineage>
</organism>
<proteinExistence type="predicted"/>